<dbReference type="SUPFAM" id="SSF55811">
    <property type="entry name" value="Nudix"/>
    <property type="match status" value="1"/>
</dbReference>
<dbReference type="CDD" id="cd02883">
    <property type="entry name" value="NUDIX_Hydrolase"/>
    <property type="match status" value="1"/>
</dbReference>
<dbReference type="AlphaFoldDB" id="A0A7W7IJS4"/>
<dbReference type="GO" id="GO:0035539">
    <property type="term" value="F:8-oxo-7,8-dihydrodeoxyguanosine triphosphate pyrophosphatase activity"/>
    <property type="evidence" value="ECO:0007669"/>
    <property type="project" value="UniProtKB-EC"/>
</dbReference>
<comment type="cofactor">
    <cofactor evidence="1">
        <name>Mg(2+)</name>
        <dbReference type="ChEBI" id="CHEBI:18420"/>
    </cofactor>
</comment>
<comment type="caution">
    <text evidence="6">The sequence shown here is derived from an EMBL/GenBank/DDBJ whole genome shotgun (WGS) entry which is preliminary data.</text>
</comment>
<feature type="domain" description="Nudix hydrolase" evidence="5">
    <location>
        <begin position="5"/>
        <end position="131"/>
    </location>
</feature>
<dbReference type="Gene3D" id="3.90.79.10">
    <property type="entry name" value="Nucleoside Triphosphate Pyrophosphohydrolase"/>
    <property type="match status" value="1"/>
</dbReference>
<dbReference type="PROSITE" id="PS00893">
    <property type="entry name" value="NUDIX_BOX"/>
    <property type="match status" value="1"/>
</dbReference>
<dbReference type="InterPro" id="IPR000086">
    <property type="entry name" value="NUDIX_hydrolase_dom"/>
</dbReference>
<dbReference type="PANTHER" id="PTHR43046:SF14">
    <property type="entry name" value="MUTT_NUDIX FAMILY PROTEIN"/>
    <property type="match status" value="1"/>
</dbReference>
<dbReference type="InterPro" id="IPR020084">
    <property type="entry name" value="NUDIX_hydrolase_CS"/>
</dbReference>
<evidence type="ECO:0000256" key="1">
    <source>
        <dbReference type="ARBA" id="ARBA00001946"/>
    </source>
</evidence>
<protein>
    <submittedName>
        <fullName evidence="6">8-oxo-dGTP diphosphatase</fullName>
        <ecNumber evidence="6">3.6.1.55</ecNumber>
    </submittedName>
</protein>
<name>A0A7W7IJS4_9ACTN</name>
<dbReference type="PROSITE" id="PS51462">
    <property type="entry name" value="NUDIX"/>
    <property type="match status" value="1"/>
</dbReference>
<dbReference type="InterPro" id="IPR020476">
    <property type="entry name" value="Nudix_hydrolase"/>
</dbReference>
<dbReference type="EC" id="3.6.1.55" evidence="6"/>
<accession>A0A7W7IJS4</accession>
<evidence type="ECO:0000256" key="2">
    <source>
        <dbReference type="ARBA" id="ARBA00005582"/>
    </source>
</evidence>
<dbReference type="RefSeq" id="WP_221480911.1">
    <property type="nucleotide sequence ID" value="NZ_BAAAHD010000006.1"/>
</dbReference>
<dbReference type="Proteomes" id="UP000549343">
    <property type="component" value="Unassembled WGS sequence"/>
</dbReference>
<sequence>MPDDVPMPAALVVVSCGRDVLLVLNRFRRKWELPGGLIDPGETPLQAAMRELWEESGLRLATLDLAGYARFRLTGPPREEYAAMYSARVSVRFTGFTPNEEISAICWWDVANPPPADTQILDVKLAEYVRSGHG</sequence>
<evidence type="ECO:0000259" key="5">
    <source>
        <dbReference type="PROSITE" id="PS51462"/>
    </source>
</evidence>
<keyword evidence="3 4" id="KW-0378">Hydrolase</keyword>
<dbReference type="PANTHER" id="PTHR43046">
    <property type="entry name" value="GDP-MANNOSE MANNOSYL HYDROLASE"/>
    <property type="match status" value="1"/>
</dbReference>
<dbReference type="Pfam" id="PF00293">
    <property type="entry name" value="NUDIX"/>
    <property type="match status" value="1"/>
</dbReference>
<evidence type="ECO:0000313" key="7">
    <source>
        <dbReference type="Proteomes" id="UP000549343"/>
    </source>
</evidence>
<reference evidence="6 7" key="1">
    <citation type="submission" date="2020-08" db="EMBL/GenBank/DDBJ databases">
        <title>Sequencing the genomes of 1000 actinobacteria strains.</title>
        <authorList>
            <person name="Klenk H.-P."/>
        </authorList>
    </citation>
    <scope>NUCLEOTIDE SEQUENCE [LARGE SCALE GENOMIC DNA]</scope>
    <source>
        <strain evidence="6 7">DSM 44772</strain>
    </source>
</reference>
<evidence type="ECO:0000256" key="4">
    <source>
        <dbReference type="RuleBase" id="RU003476"/>
    </source>
</evidence>
<gene>
    <name evidence="6" type="ORF">F4557_006733</name>
</gene>
<comment type="similarity">
    <text evidence="2 4">Belongs to the Nudix hydrolase family.</text>
</comment>
<dbReference type="InterPro" id="IPR015797">
    <property type="entry name" value="NUDIX_hydrolase-like_dom_sf"/>
</dbReference>
<proteinExistence type="inferred from homology"/>
<evidence type="ECO:0000313" key="6">
    <source>
        <dbReference type="EMBL" id="MBB4778315.1"/>
    </source>
</evidence>
<dbReference type="PRINTS" id="PR00502">
    <property type="entry name" value="NUDIXFAMILY"/>
</dbReference>
<dbReference type="EMBL" id="JACHMV010000001">
    <property type="protein sequence ID" value="MBB4778315.1"/>
    <property type="molecule type" value="Genomic_DNA"/>
</dbReference>
<evidence type="ECO:0000256" key="3">
    <source>
        <dbReference type="ARBA" id="ARBA00022801"/>
    </source>
</evidence>
<organism evidence="6 7">
    <name type="scientific">Actinomadura livida</name>
    <dbReference type="NCBI Taxonomy" id="79909"/>
    <lineage>
        <taxon>Bacteria</taxon>
        <taxon>Bacillati</taxon>
        <taxon>Actinomycetota</taxon>
        <taxon>Actinomycetes</taxon>
        <taxon>Streptosporangiales</taxon>
        <taxon>Thermomonosporaceae</taxon>
        <taxon>Actinomadura</taxon>
    </lineage>
</organism>